<evidence type="ECO:0000313" key="2">
    <source>
        <dbReference type="EMBL" id="QAY70754.1"/>
    </source>
</evidence>
<dbReference type="OrthoDB" id="9801953at2"/>
<dbReference type="InterPro" id="IPR051450">
    <property type="entry name" value="Gfo/Idh/MocA_Oxidoreductases"/>
</dbReference>
<reference evidence="2 3" key="1">
    <citation type="submission" date="2019-01" db="EMBL/GenBank/DDBJ databases">
        <title>Genome sequencing of strain FW10M-9.</title>
        <authorList>
            <person name="Heo J."/>
            <person name="Kim S.-J."/>
            <person name="Kim J.-S."/>
            <person name="Hong S.-B."/>
            <person name="Kwon S.-W."/>
        </authorList>
    </citation>
    <scope>NUCLEOTIDE SEQUENCE [LARGE SCALE GENOMIC DNA]</scope>
    <source>
        <strain evidence="2 3">FW10M-9</strain>
    </source>
</reference>
<proteinExistence type="predicted"/>
<dbReference type="PANTHER" id="PTHR43377">
    <property type="entry name" value="BILIVERDIN REDUCTASE A"/>
    <property type="match status" value="1"/>
</dbReference>
<name>A0A4P6F567_9MICO</name>
<evidence type="ECO:0000313" key="3">
    <source>
        <dbReference type="Proteomes" id="UP000292118"/>
    </source>
</evidence>
<keyword evidence="3" id="KW-1185">Reference proteome</keyword>
<evidence type="ECO:0000259" key="1">
    <source>
        <dbReference type="Pfam" id="PF01408"/>
    </source>
</evidence>
<dbReference type="PANTHER" id="PTHR43377:SF1">
    <property type="entry name" value="BILIVERDIN REDUCTASE A"/>
    <property type="match status" value="1"/>
</dbReference>
<dbReference type="AlphaFoldDB" id="A0A4P6F567"/>
<dbReference type="KEGG" id="xya:ET471_12590"/>
<dbReference type="InterPro" id="IPR036291">
    <property type="entry name" value="NAD(P)-bd_dom_sf"/>
</dbReference>
<feature type="domain" description="Gfo/Idh/MocA-like oxidoreductase N-terminal" evidence="1">
    <location>
        <begin position="3"/>
        <end position="120"/>
    </location>
</feature>
<organism evidence="2 3">
    <name type="scientific">Xylanimonas protaetiae</name>
    <dbReference type="NCBI Taxonomy" id="2509457"/>
    <lineage>
        <taxon>Bacteria</taxon>
        <taxon>Bacillati</taxon>
        <taxon>Actinomycetota</taxon>
        <taxon>Actinomycetes</taxon>
        <taxon>Micrococcales</taxon>
        <taxon>Promicromonosporaceae</taxon>
        <taxon>Xylanimonas</taxon>
    </lineage>
</organism>
<dbReference type="SUPFAM" id="SSF51735">
    <property type="entry name" value="NAD(P)-binding Rossmann-fold domains"/>
    <property type="match status" value="1"/>
</dbReference>
<protein>
    <submittedName>
        <fullName evidence="2">Gfo/Idh/MocA family oxidoreductase</fullName>
    </submittedName>
</protein>
<dbReference type="EMBL" id="CP035493">
    <property type="protein sequence ID" value="QAY70754.1"/>
    <property type="molecule type" value="Genomic_DNA"/>
</dbReference>
<dbReference type="GO" id="GO:0000166">
    <property type="term" value="F:nucleotide binding"/>
    <property type="evidence" value="ECO:0007669"/>
    <property type="project" value="InterPro"/>
</dbReference>
<dbReference type="Pfam" id="PF01408">
    <property type="entry name" value="GFO_IDH_MocA"/>
    <property type="match status" value="1"/>
</dbReference>
<dbReference type="RefSeq" id="WP_129188809.1">
    <property type="nucleotide sequence ID" value="NZ_CP035493.1"/>
</dbReference>
<dbReference type="Gene3D" id="3.30.360.10">
    <property type="entry name" value="Dihydrodipicolinate Reductase, domain 2"/>
    <property type="match status" value="1"/>
</dbReference>
<dbReference type="Gene3D" id="3.40.50.720">
    <property type="entry name" value="NAD(P)-binding Rossmann-like Domain"/>
    <property type="match status" value="1"/>
</dbReference>
<dbReference type="InterPro" id="IPR000683">
    <property type="entry name" value="Gfo/Idh/MocA-like_OxRdtase_N"/>
</dbReference>
<dbReference type="Proteomes" id="UP000292118">
    <property type="component" value="Chromosome"/>
</dbReference>
<gene>
    <name evidence="2" type="ORF">ET471_12590</name>
</gene>
<accession>A0A4P6F567</accession>
<sequence length="337" mass="35177">MALRVGLLGAGAVAQAIHLPTLARLADRVRVTQVMDVDTALAAAVAAPLGATVTGSVPELLAGGIDVAVICSPDRFHADHVEALCAAGVRGILAEKPLATSRAEAERVAAAVTASGAALVLGAMHTFDPAWLAASAAFADPGPFHVRSAIYLPANARFEDMATTMVRPAPGAPRRTSEAEALRAGVLGLAIHDLPLVRRFLPRIDRVEVAARVEPWGYVITASGPDGTVELLARTGGTWQPDWTLTVWGRQTELEVAFPPSYVHAGSAVATLQGPDGVTTWGPYAADGYLAEWEELLAVLGGARPRQPLDVLLDDLDHALTLADLAVDAVDRAWEAA</sequence>